<feature type="domain" description="KAP NTPase" evidence="1">
    <location>
        <begin position="39"/>
        <end position="219"/>
    </location>
</feature>
<sequence>MKLDLVRFFQACNPSKTLVVSKPEDRQYYIDFSKVRGAKIIEELGRTITRLSPEQPTCQLFTGHIGCGKSTELLRLKAELEQQEFHVVYFESSQSLDMADIDVTDILLAVAREVSQSLEAIKINLKPGYFQTLFTELAEFLQTPIELGGELSVGIAKITAKTKDSPKLRSQLRQYLEPRTNGILESINKELLKPAREKLKQQGKKGLVVIIDNLDRVDNSLKPSGHYQPEYLFVERGEQLNQLNCHVVYTIPLVLIFSNALGRLTNRFGADPKVLPMVPVQLQDGSQFSQGITLLQQMVMARAFPGVSWEQSQHLITEVFDSADSLERLCLVSGGHLRNLLMLLFRCLQQEDPPLSQECVNRVIKQRRNELTLAITPDEWELLREVTQEKSLRGHERYELLLRSMFVFEYRDEDGSWFDINPILAEAKEFRL</sequence>
<dbReference type="InterPro" id="IPR027417">
    <property type="entry name" value="P-loop_NTPase"/>
</dbReference>
<comment type="caution">
    <text evidence="2">The sequence shown here is derived from an EMBL/GenBank/DDBJ whole genome shotgun (WGS) entry which is preliminary data.</text>
</comment>
<dbReference type="OrthoDB" id="477505at2"/>
<dbReference type="EMBL" id="BDUD01000001">
    <property type="protein sequence ID" value="GBG22659.1"/>
    <property type="molecule type" value="Genomic_DNA"/>
</dbReference>
<evidence type="ECO:0000313" key="3">
    <source>
        <dbReference type="Proteomes" id="UP000245124"/>
    </source>
</evidence>
<dbReference type="SUPFAM" id="SSF52540">
    <property type="entry name" value="P-loop containing nucleoside triphosphate hydrolases"/>
    <property type="match status" value="1"/>
</dbReference>
<dbReference type="Gene3D" id="3.40.50.300">
    <property type="entry name" value="P-loop containing nucleotide triphosphate hydrolases"/>
    <property type="match status" value="1"/>
</dbReference>
<dbReference type="AlphaFoldDB" id="A0A2R5FX65"/>
<reference evidence="2 3" key="1">
    <citation type="submission" date="2017-06" db="EMBL/GenBank/DDBJ databases">
        <title>Genome sequencing of cyanobaciteial culture collection at National Institute for Environmental Studies (NIES).</title>
        <authorList>
            <person name="Hirose Y."/>
            <person name="Shimura Y."/>
            <person name="Fujisawa T."/>
            <person name="Nakamura Y."/>
            <person name="Kawachi M."/>
        </authorList>
    </citation>
    <scope>NUCLEOTIDE SEQUENCE [LARGE SCALE GENOMIC DNA]</scope>
    <source>
        <strain evidence="2 3">NIES-4072</strain>
    </source>
</reference>
<gene>
    <name evidence="2" type="ORF">NIES4072_63710</name>
</gene>
<organism evidence="2 3">
    <name type="scientific">Nostoc commune NIES-4072</name>
    <dbReference type="NCBI Taxonomy" id="2005467"/>
    <lineage>
        <taxon>Bacteria</taxon>
        <taxon>Bacillati</taxon>
        <taxon>Cyanobacteriota</taxon>
        <taxon>Cyanophyceae</taxon>
        <taxon>Nostocales</taxon>
        <taxon>Nostocaceae</taxon>
        <taxon>Nostoc</taxon>
    </lineage>
</organism>
<dbReference type="Proteomes" id="UP000245124">
    <property type="component" value="Unassembled WGS sequence"/>
</dbReference>
<proteinExistence type="predicted"/>
<accession>A0A2R5FX65</accession>
<dbReference type="RefSeq" id="WP_109012344.1">
    <property type="nucleotide sequence ID" value="NZ_BDUD01000001.1"/>
</dbReference>
<dbReference type="InterPro" id="IPR011646">
    <property type="entry name" value="KAP_P-loop"/>
</dbReference>
<name>A0A2R5FX65_NOSCO</name>
<protein>
    <recommendedName>
        <fullName evidence="1">KAP NTPase domain-containing protein</fullName>
    </recommendedName>
</protein>
<evidence type="ECO:0000313" key="2">
    <source>
        <dbReference type="EMBL" id="GBG22659.1"/>
    </source>
</evidence>
<dbReference type="Pfam" id="PF07693">
    <property type="entry name" value="KAP_NTPase"/>
    <property type="match status" value="1"/>
</dbReference>
<evidence type="ECO:0000259" key="1">
    <source>
        <dbReference type="Pfam" id="PF07693"/>
    </source>
</evidence>
<keyword evidence="3" id="KW-1185">Reference proteome</keyword>